<dbReference type="GO" id="GO:0046677">
    <property type="term" value="P:response to antibiotic"/>
    <property type="evidence" value="ECO:0007669"/>
    <property type="project" value="UniProtKB-KW"/>
</dbReference>
<proteinExistence type="inferred from homology"/>
<keyword evidence="10" id="KW-1185">Reference proteome</keyword>
<dbReference type="GeneID" id="86060597"/>
<dbReference type="InterPro" id="IPR001460">
    <property type="entry name" value="PCN-bd_Tpept"/>
</dbReference>
<dbReference type="EMBL" id="QJKD01000003">
    <property type="protein sequence ID" value="PXX55032.1"/>
    <property type="molecule type" value="Genomic_DNA"/>
</dbReference>
<evidence type="ECO:0000313" key="10">
    <source>
        <dbReference type="Proteomes" id="UP000248057"/>
    </source>
</evidence>
<dbReference type="SUPFAM" id="SSF56601">
    <property type="entry name" value="beta-lactamase/transpeptidase-like"/>
    <property type="match status" value="1"/>
</dbReference>
<evidence type="ECO:0000256" key="3">
    <source>
        <dbReference type="ARBA" id="ARBA00012865"/>
    </source>
</evidence>
<dbReference type="Proteomes" id="UP000248057">
    <property type="component" value="Unassembled WGS sequence"/>
</dbReference>
<evidence type="ECO:0000256" key="4">
    <source>
        <dbReference type="ARBA" id="ARBA00022729"/>
    </source>
</evidence>
<name>A0A2V3Y960_9FIRM</name>
<evidence type="ECO:0000256" key="6">
    <source>
        <dbReference type="ARBA" id="ARBA00023251"/>
    </source>
</evidence>
<dbReference type="RefSeq" id="WP_110322149.1">
    <property type="nucleotide sequence ID" value="NZ_QJKD01000003.1"/>
</dbReference>
<dbReference type="AlphaFoldDB" id="A0A2V3Y960"/>
<dbReference type="GO" id="GO:0005886">
    <property type="term" value="C:plasma membrane"/>
    <property type="evidence" value="ECO:0007669"/>
    <property type="project" value="TreeGrafter"/>
</dbReference>
<gene>
    <name evidence="9" type="ORF">DFR60_10383</name>
</gene>
<comment type="catalytic activity">
    <reaction evidence="1">
        <text>a beta-lactam + H2O = a substituted beta-amino acid</text>
        <dbReference type="Rhea" id="RHEA:20401"/>
        <dbReference type="ChEBI" id="CHEBI:15377"/>
        <dbReference type="ChEBI" id="CHEBI:35627"/>
        <dbReference type="ChEBI" id="CHEBI:140347"/>
        <dbReference type="EC" id="3.5.2.6"/>
    </reaction>
</comment>
<evidence type="ECO:0000256" key="7">
    <source>
        <dbReference type="SAM" id="SignalP"/>
    </source>
</evidence>
<keyword evidence="5" id="KW-0378">Hydrolase</keyword>
<dbReference type="GO" id="GO:0008658">
    <property type="term" value="F:penicillin binding"/>
    <property type="evidence" value="ECO:0007669"/>
    <property type="project" value="InterPro"/>
</dbReference>
<feature type="domain" description="Penicillin-binding protein transpeptidase" evidence="8">
    <location>
        <begin position="124"/>
        <end position="339"/>
    </location>
</feature>
<comment type="caution">
    <text evidence="9">The sequence shown here is derived from an EMBL/GenBank/DDBJ whole genome shotgun (WGS) entry which is preliminary data.</text>
</comment>
<dbReference type="GO" id="GO:0008800">
    <property type="term" value="F:beta-lactamase activity"/>
    <property type="evidence" value="ECO:0007669"/>
    <property type="project" value="UniProtKB-EC"/>
</dbReference>
<dbReference type="Pfam" id="PF00905">
    <property type="entry name" value="Transpeptidase"/>
    <property type="match status" value="1"/>
</dbReference>
<reference evidence="9 10" key="1">
    <citation type="submission" date="2018-05" db="EMBL/GenBank/DDBJ databases">
        <title>Genomic Encyclopedia of Type Strains, Phase IV (KMG-IV): sequencing the most valuable type-strain genomes for metagenomic binning, comparative biology and taxonomic classification.</title>
        <authorList>
            <person name="Goeker M."/>
        </authorList>
    </citation>
    <scope>NUCLEOTIDE SEQUENCE [LARGE SCALE GENOMIC DNA]</scope>
    <source>
        <strain evidence="9 10">DSM 24995</strain>
    </source>
</reference>
<evidence type="ECO:0000256" key="2">
    <source>
        <dbReference type="ARBA" id="ARBA00007898"/>
    </source>
</evidence>
<dbReference type="PANTHER" id="PTHR30627:SF6">
    <property type="entry name" value="BETA-LACTAMASE YBXI-RELATED"/>
    <property type="match status" value="1"/>
</dbReference>
<evidence type="ECO:0000256" key="5">
    <source>
        <dbReference type="ARBA" id="ARBA00022801"/>
    </source>
</evidence>
<evidence type="ECO:0000313" key="9">
    <source>
        <dbReference type="EMBL" id="PXX55032.1"/>
    </source>
</evidence>
<dbReference type="InterPro" id="IPR012338">
    <property type="entry name" value="Beta-lactam/transpept-like"/>
</dbReference>
<dbReference type="PANTHER" id="PTHR30627">
    <property type="entry name" value="PEPTIDOGLYCAN D,D-TRANSPEPTIDASE"/>
    <property type="match status" value="1"/>
</dbReference>
<accession>A0A2V3Y960</accession>
<dbReference type="PROSITE" id="PS51257">
    <property type="entry name" value="PROKAR_LIPOPROTEIN"/>
    <property type="match status" value="1"/>
</dbReference>
<keyword evidence="4 7" id="KW-0732">Signal</keyword>
<feature type="signal peptide" evidence="7">
    <location>
        <begin position="1"/>
        <end position="28"/>
    </location>
</feature>
<comment type="similarity">
    <text evidence="2">Belongs to the class-D beta-lactamase family.</text>
</comment>
<keyword evidence="6" id="KW-0046">Antibiotic resistance</keyword>
<dbReference type="GO" id="GO:0071555">
    <property type="term" value="P:cell wall organization"/>
    <property type="evidence" value="ECO:0007669"/>
    <property type="project" value="TreeGrafter"/>
</dbReference>
<organism evidence="9 10">
    <name type="scientific">Hungatella effluvii</name>
    <dbReference type="NCBI Taxonomy" id="1096246"/>
    <lineage>
        <taxon>Bacteria</taxon>
        <taxon>Bacillati</taxon>
        <taxon>Bacillota</taxon>
        <taxon>Clostridia</taxon>
        <taxon>Lachnospirales</taxon>
        <taxon>Lachnospiraceae</taxon>
        <taxon>Hungatella</taxon>
    </lineage>
</organism>
<sequence>MTIRRIRRIYIISGILSALCLTSLSGCSGMKNFQESTPPYDMVEQEADGTEAFGQTNRESIEENGLLSAPGSTTTESPAQDSTIAAPPAPSIIEPDWAHHFKGLNGAAVFYNPIAGKTMIYNPELASIQRSPCSTFKIISSLIGLENGFIDPEDSIRSWSGESFWNEAWNKDIDFPEAFRTSCVWYFRKVIDDIGPDLLQTELNRLQYGNCDISDWEGRLNTNNNNRALTGFWIESSLKISASEQVRVMERIFGPDAVYRAETIQQLKQVMLVTDQNETGFPVYGKTGLGKMAGVVVDSWFTGFADTHGGIVYISVYLGETEGAEVSSSKAKEIALQILSEL</sequence>
<protein>
    <recommendedName>
        <fullName evidence="3">beta-lactamase</fullName>
        <ecNumber evidence="3">3.5.2.6</ecNumber>
    </recommendedName>
</protein>
<feature type="chain" id="PRO_5039202853" description="beta-lactamase" evidence="7">
    <location>
        <begin position="29"/>
        <end position="342"/>
    </location>
</feature>
<evidence type="ECO:0000256" key="1">
    <source>
        <dbReference type="ARBA" id="ARBA00001526"/>
    </source>
</evidence>
<dbReference type="InterPro" id="IPR050515">
    <property type="entry name" value="Beta-lactam/transpept"/>
</dbReference>
<dbReference type="Gene3D" id="3.40.710.10">
    <property type="entry name" value="DD-peptidase/beta-lactamase superfamily"/>
    <property type="match status" value="1"/>
</dbReference>
<evidence type="ECO:0000259" key="8">
    <source>
        <dbReference type="Pfam" id="PF00905"/>
    </source>
</evidence>
<dbReference type="EC" id="3.5.2.6" evidence="3"/>